<evidence type="ECO:0000256" key="8">
    <source>
        <dbReference type="PIRSR" id="PIRSR006621-1"/>
    </source>
</evidence>
<evidence type="ECO:0000256" key="2">
    <source>
        <dbReference type="ARBA" id="ARBA00022630"/>
    </source>
</evidence>
<dbReference type="OrthoDB" id="9764501at2"/>
<keyword evidence="12" id="KW-1185">Reference proteome</keyword>
<dbReference type="PROSITE" id="PS01136">
    <property type="entry name" value="UPF0034"/>
    <property type="match status" value="1"/>
</dbReference>
<comment type="cofactor">
    <cofactor evidence="1 7 9">
        <name>FMN</name>
        <dbReference type="ChEBI" id="CHEBI:58210"/>
    </cofactor>
</comment>
<reference evidence="11 12" key="1">
    <citation type="submission" date="2015-11" db="EMBL/GenBank/DDBJ databases">
        <title>Genomic analysis of 38 Legionella species identifies large and diverse effector repertoires.</title>
        <authorList>
            <person name="Burstein D."/>
            <person name="Amaro F."/>
            <person name="Zusman T."/>
            <person name="Lifshitz Z."/>
            <person name="Cohen O."/>
            <person name="Gilbert J.A."/>
            <person name="Pupko T."/>
            <person name="Shuman H.A."/>
            <person name="Segal G."/>
        </authorList>
    </citation>
    <scope>NUCLEOTIDE SEQUENCE [LARGE SCALE GENOMIC DNA]</scope>
    <source>
        <strain evidence="11 12">ATCC 700990</strain>
    </source>
</reference>
<evidence type="ECO:0000256" key="3">
    <source>
        <dbReference type="ARBA" id="ARBA00022643"/>
    </source>
</evidence>
<evidence type="ECO:0000256" key="9">
    <source>
        <dbReference type="PIRSR" id="PIRSR006621-2"/>
    </source>
</evidence>
<dbReference type="PIRSF" id="PIRSF006621">
    <property type="entry name" value="Dus"/>
    <property type="match status" value="1"/>
</dbReference>
<dbReference type="AlphaFoldDB" id="A0A0W0SXK2"/>
<gene>
    <name evidence="11" type="ORF">Ldro_1668</name>
</gene>
<dbReference type="GO" id="GO:0003723">
    <property type="term" value="F:RNA binding"/>
    <property type="evidence" value="ECO:0007669"/>
    <property type="project" value="TreeGrafter"/>
</dbReference>
<feature type="domain" description="DUS-like FMN-binding" evidence="10">
    <location>
        <begin position="23"/>
        <end position="297"/>
    </location>
</feature>
<sequence>MQSFFNSPLSIGTLNLAHRLIQGPLAGFSCAPFRTLFAQFRPPAYCVSEMISAHDVIHKHSLHSRYLHRAVNEKQLCYQIAGTNPVIMAQAATRLEAIGANLIDINCGCPKTKIRKKGAGSALLEKPEELLAIVSAVRQAIKIPLTVKLRILGNESDFKLAKSLEEAGADALIIHGRRWTEDYDQANNWEQIAQIKQQITIPVIANGDISEYQSLQEALNQTRCDAFMISRAGTGKPWLYQNLLNQETIQISANESIGLFCQHLQGLAQLENEYKALLQSKSLVRYYFRNQLDANQLQAFYRLDKLAQVESWLRSFLTKLDDSA</sequence>
<comment type="similarity">
    <text evidence="7">Belongs to the dus family.</text>
</comment>
<proteinExistence type="inferred from homology"/>
<keyword evidence="6 7" id="KW-0560">Oxidoreductase</keyword>
<dbReference type="Gene3D" id="3.20.20.70">
    <property type="entry name" value="Aldolase class I"/>
    <property type="match status" value="1"/>
</dbReference>
<keyword evidence="2 7" id="KW-0285">Flavoprotein</keyword>
<dbReference type="PANTHER" id="PTHR45846:SF1">
    <property type="entry name" value="TRNA-DIHYDROURIDINE(47) SYNTHASE [NAD(P)(+)]-LIKE"/>
    <property type="match status" value="1"/>
</dbReference>
<dbReference type="InterPro" id="IPR018517">
    <property type="entry name" value="tRNA_hU_synthase_CS"/>
</dbReference>
<comment type="caution">
    <text evidence="11">The sequence shown here is derived from an EMBL/GenBank/DDBJ whole genome shotgun (WGS) entry which is preliminary data.</text>
</comment>
<evidence type="ECO:0000256" key="6">
    <source>
        <dbReference type="ARBA" id="ARBA00023002"/>
    </source>
</evidence>
<keyword evidence="9" id="KW-0547">Nucleotide-binding</keyword>
<organism evidence="11 12">
    <name type="scientific">Legionella drozanskii LLAP-1</name>
    <dbReference type="NCBI Taxonomy" id="1212489"/>
    <lineage>
        <taxon>Bacteria</taxon>
        <taxon>Pseudomonadati</taxon>
        <taxon>Pseudomonadota</taxon>
        <taxon>Gammaproteobacteria</taxon>
        <taxon>Legionellales</taxon>
        <taxon>Legionellaceae</taxon>
        <taxon>Legionella</taxon>
    </lineage>
</organism>
<evidence type="ECO:0000259" key="10">
    <source>
        <dbReference type="Pfam" id="PF01207"/>
    </source>
</evidence>
<accession>A0A0W0SXK2</accession>
<feature type="binding site" evidence="9">
    <location>
        <begin position="230"/>
        <end position="231"/>
    </location>
    <ligand>
        <name>FMN</name>
        <dbReference type="ChEBI" id="CHEBI:58210"/>
    </ligand>
</feature>
<dbReference type="RefSeq" id="WP_058495943.1">
    <property type="nucleotide sequence ID" value="NZ_CAAAIU010000002.1"/>
</dbReference>
<keyword evidence="4 7" id="KW-0819">tRNA processing</keyword>
<evidence type="ECO:0000256" key="5">
    <source>
        <dbReference type="ARBA" id="ARBA00022857"/>
    </source>
</evidence>
<protein>
    <recommendedName>
        <fullName evidence="7">tRNA-dihydrouridine synthase</fullName>
        <ecNumber evidence="7">1.3.1.-</ecNumber>
    </recommendedName>
</protein>
<dbReference type="InterPro" id="IPR013785">
    <property type="entry name" value="Aldolase_TIM"/>
</dbReference>
<dbReference type="GO" id="GO:0017150">
    <property type="term" value="F:tRNA dihydrouridine synthase activity"/>
    <property type="evidence" value="ECO:0007669"/>
    <property type="project" value="InterPro"/>
</dbReference>
<name>A0A0W0SXK2_9GAMM</name>
<dbReference type="SUPFAM" id="SSF51395">
    <property type="entry name" value="FMN-linked oxidoreductases"/>
    <property type="match status" value="1"/>
</dbReference>
<dbReference type="EMBL" id="LNXY01000020">
    <property type="protein sequence ID" value="KTC88049.1"/>
    <property type="molecule type" value="Genomic_DNA"/>
</dbReference>
<dbReference type="STRING" id="1212489.Ldro_1668"/>
<comment type="function">
    <text evidence="7">Catalyzes the synthesis of 5,6-dihydrouridine (D), a modified base found in the D-loop of most tRNAs, via the reduction of the C5-C6 double bond in target uridines.</text>
</comment>
<dbReference type="GO" id="GO:0050660">
    <property type="term" value="F:flavin adenine dinucleotide binding"/>
    <property type="evidence" value="ECO:0007669"/>
    <property type="project" value="InterPro"/>
</dbReference>
<dbReference type="EC" id="1.3.1.-" evidence="7"/>
<dbReference type="CDD" id="cd02801">
    <property type="entry name" value="DUS_like_FMN"/>
    <property type="match status" value="1"/>
</dbReference>
<keyword evidence="3 7" id="KW-0288">FMN</keyword>
<evidence type="ECO:0000313" key="12">
    <source>
        <dbReference type="Proteomes" id="UP000054736"/>
    </source>
</evidence>
<dbReference type="PANTHER" id="PTHR45846">
    <property type="entry name" value="TRNA-DIHYDROURIDINE(47) SYNTHASE [NAD(P)(+)]-LIKE"/>
    <property type="match status" value="1"/>
</dbReference>
<evidence type="ECO:0000256" key="1">
    <source>
        <dbReference type="ARBA" id="ARBA00001917"/>
    </source>
</evidence>
<dbReference type="InterPro" id="IPR001269">
    <property type="entry name" value="DUS_fam"/>
</dbReference>
<feature type="binding site" evidence="9">
    <location>
        <position position="79"/>
    </location>
    <ligand>
        <name>FMN</name>
        <dbReference type="ChEBI" id="CHEBI:58210"/>
    </ligand>
</feature>
<dbReference type="PATRIC" id="fig|1212489.4.peg.1762"/>
<evidence type="ECO:0000313" key="11">
    <source>
        <dbReference type="EMBL" id="KTC88049.1"/>
    </source>
</evidence>
<evidence type="ECO:0000256" key="4">
    <source>
        <dbReference type="ARBA" id="ARBA00022694"/>
    </source>
</evidence>
<feature type="active site" description="Proton donor" evidence="8">
    <location>
        <position position="109"/>
    </location>
</feature>
<feature type="binding site" evidence="9">
    <location>
        <position position="148"/>
    </location>
    <ligand>
        <name>FMN</name>
        <dbReference type="ChEBI" id="CHEBI:58210"/>
    </ligand>
</feature>
<feature type="binding site" evidence="9">
    <location>
        <position position="175"/>
    </location>
    <ligand>
        <name>FMN</name>
        <dbReference type="ChEBI" id="CHEBI:58210"/>
    </ligand>
</feature>
<dbReference type="InterPro" id="IPR035587">
    <property type="entry name" value="DUS-like_FMN-bd"/>
</dbReference>
<evidence type="ECO:0000256" key="7">
    <source>
        <dbReference type="PIRNR" id="PIRNR006621"/>
    </source>
</evidence>
<dbReference type="Proteomes" id="UP000054736">
    <property type="component" value="Unassembled WGS sequence"/>
</dbReference>
<keyword evidence="5" id="KW-0521">NADP</keyword>
<dbReference type="Pfam" id="PF01207">
    <property type="entry name" value="Dus"/>
    <property type="match status" value="1"/>
</dbReference>